<feature type="transmembrane region" description="Helical" evidence="7">
    <location>
        <begin position="272"/>
        <end position="295"/>
    </location>
</feature>
<feature type="domain" description="ABC3 transporter permease C-terminal" evidence="8">
    <location>
        <begin position="665"/>
        <end position="774"/>
    </location>
</feature>
<comment type="caution">
    <text evidence="10">The sequence shown here is derived from an EMBL/GenBank/DDBJ whole genome shotgun (WGS) entry which is preliminary data.</text>
</comment>
<evidence type="ECO:0000256" key="3">
    <source>
        <dbReference type="ARBA" id="ARBA00022475"/>
    </source>
</evidence>
<reference evidence="11" key="1">
    <citation type="submission" date="2019-01" db="EMBL/GenBank/DDBJ databases">
        <title>Gri0909 isolated from a small marine red alga.</title>
        <authorList>
            <person name="Kim J."/>
            <person name="Jeong S.E."/>
            <person name="Jeon C.O."/>
        </authorList>
    </citation>
    <scope>NUCLEOTIDE SEQUENCE [LARGE SCALE GENOMIC DNA]</scope>
    <source>
        <strain evidence="11">Gri0909</strain>
    </source>
</reference>
<proteinExistence type="inferred from homology"/>
<evidence type="ECO:0000256" key="7">
    <source>
        <dbReference type="SAM" id="Phobius"/>
    </source>
</evidence>
<organism evidence="10 11">
    <name type="scientific">Hwanghaeella grinnelliae</name>
    <dbReference type="NCBI Taxonomy" id="2500179"/>
    <lineage>
        <taxon>Bacteria</taxon>
        <taxon>Pseudomonadati</taxon>
        <taxon>Pseudomonadota</taxon>
        <taxon>Alphaproteobacteria</taxon>
        <taxon>Rhodospirillales</taxon>
        <taxon>Rhodospirillaceae</taxon>
        <taxon>Hwanghaeella</taxon>
    </lineage>
</organism>
<dbReference type="Proteomes" id="UP000287447">
    <property type="component" value="Unassembled WGS sequence"/>
</dbReference>
<sequence length="791" mass="86627">MVGLLSAMNRKLLRDLWRLRAQALAIALVIASGAALLITSLTTEEALRDTTDAYYERNRLANVFASLTRAPQRLIHRIETIPGVRQAETRIVDLATVDFADFPEPVSARIVSLPTHGNPVLNRIVLRAGRLPEQGREDEAVLGERFAASHGIALGGSVSVLMEGRKRTVTVVGIALSPEFIYLIGPGAIMPDDERYGVLWMNREVMEGAYDMKNAFNEVSLTLTRGTDPEPVIDALDTLLARYGGAGAYGRDLQLSNRFVQNEIEQQHTMAITLPAIFMAVAAFLTNMIMGRVIAMEREEIGLFKAFGYSTAAVGWHYLKMVLAITGLGILVGAAVGSWLGRFNMTLYAEVFQFPFLVYRPGPQAYAIAALVCVAATVGGSAVALRRAVQLPPAEAMRPPAPPIYKRTRFSTSAFARWMDEPTRMILRRLARWPLQTGFSLLGIALSLAVLVLAMQWGDSVDKMIEDQFFRASHQDATVSLFEAAPLNVLNDAAALPGVMVVEGQRGVTARIRYRNIARRQGIIGRMDGATLSPLHDAKKGPLPVPRGGVAISTTMADILGIRRGDTVTLEILEGRRPVVQVPVVEVFETYIDTPIVMHLDTLSDLMLESPQINTLLVRVDPAFKAEFLAALKEMPKIGSVGFRQAVIDMFYATVDKNLNVFIGIFTVFSCTLAFGVIYNTLRIALAERSRELATLRVLGFGRGEISYILLGETGILAVAAVPVGILCGAILSWYIAEQFATELFRIPLIIRHQTAGLATVIILATVIVCALIVRRRLDHLDLIAVLKTRE</sequence>
<keyword evidence="11" id="KW-1185">Reference proteome</keyword>
<feature type="transmembrane region" description="Helical" evidence="7">
    <location>
        <begin position="707"/>
        <end position="736"/>
    </location>
</feature>
<feature type="transmembrane region" description="Helical" evidence="7">
    <location>
        <begin position="433"/>
        <end position="457"/>
    </location>
</feature>
<evidence type="ECO:0000256" key="4">
    <source>
        <dbReference type="ARBA" id="ARBA00022692"/>
    </source>
</evidence>
<gene>
    <name evidence="10" type="ORF">EOI86_06775</name>
</gene>
<keyword evidence="5 7" id="KW-1133">Transmembrane helix</keyword>
<evidence type="ECO:0000313" key="11">
    <source>
        <dbReference type="Proteomes" id="UP000287447"/>
    </source>
</evidence>
<keyword evidence="6 7" id="KW-0472">Membrane</keyword>
<dbReference type="InterPro" id="IPR051447">
    <property type="entry name" value="Lipoprotein-release_system"/>
</dbReference>
<feature type="domain" description="MacB-like periplasmic core" evidence="9">
    <location>
        <begin position="437"/>
        <end position="625"/>
    </location>
</feature>
<keyword evidence="4 7" id="KW-0812">Transmembrane</keyword>
<comment type="similarity">
    <text evidence="2">Belongs to the ABC-4 integral membrane protein family. LolC/E subfamily.</text>
</comment>
<dbReference type="EMBL" id="SADE01000001">
    <property type="protein sequence ID" value="RVU38962.1"/>
    <property type="molecule type" value="Genomic_DNA"/>
</dbReference>
<dbReference type="GO" id="GO:0098797">
    <property type="term" value="C:plasma membrane protein complex"/>
    <property type="evidence" value="ECO:0007669"/>
    <property type="project" value="TreeGrafter"/>
</dbReference>
<evidence type="ECO:0000259" key="8">
    <source>
        <dbReference type="Pfam" id="PF02687"/>
    </source>
</evidence>
<evidence type="ECO:0000256" key="5">
    <source>
        <dbReference type="ARBA" id="ARBA00022989"/>
    </source>
</evidence>
<feature type="transmembrane region" description="Helical" evidence="7">
    <location>
        <begin position="756"/>
        <end position="774"/>
    </location>
</feature>
<dbReference type="InterPro" id="IPR025857">
    <property type="entry name" value="MacB_PCD"/>
</dbReference>
<dbReference type="RefSeq" id="WP_127764334.1">
    <property type="nucleotide sequence ID" value="NZ_SADE01000001.1"/>
</dbReference>
<name>A0A3S2ZA25_9PROT</name>
<feature type="transmembrane region" description="Helical" evidence="7">
    <location>
        <begin position="21"/>
        <end position="41"/>
    </location>
</feature>
<keyword evidence="3" id="KW-1003">Cell membrane</keyword>
<dbReference type="OrthoDB" id="5137249at2"/>
<dbReference type="PANTHER" id="PTHR30489">
    <property type="entry name" value="LIPOPROTEIN-RELEASING SYSTEM TRANSMEMBRANE PROTEIN LOLE"/>
    <property type="match status" value="1"/>
</dbReference>
<evidence type="ECO:0000256" key="2">
    <source>
        <dbReference type="ARBA" id="ARBA00005236"/>
    </source>
</evidence>
<feature type="domain" description="ABC3 transporter permease C-terminal" evidence="8">
    <location>
        <begin position="273"/>
        <end position="393"/>
    </location>
</feature>
<dbReference type="GO" id="GO:0044874">
    <property type="term" value="P:lipoprotein localization to outer membrane"/>
    <property type="evidence" value="ECO:0007669"/>
    <property type="project" value="TreeGrafter"/>
</dbReference>
<dbReference type="InterPro" id="IPR003838">
    <property type="entry name" value="ABC3_permease_C"/>
</dbReference>
<evidence type="ECO:0000313" key="10">
    <source>
        <dbReference type="EMBL" id="RVU38962.1"/>
    </source>
</evidence>
<accession>A0A3S2ZA25</accession>
<feature type="domain" description="MacB-like periplasmic core" evidence="9">
    <location>
        <begin position="27"/>
        <end position="238"/>
    </location>
</feature>
<evidence type="ECO:0000256" key="1">
    <source>
        <dbReference type="ARBA" id="ARBA00004651"/>
    </source>
</evidence>
<dbReference type="Pfam" id="PF12704">
    <property type="entry name" value="MacB_PCD"/>
    <property type="match status" value="2"/>
</dbReference>
<comment type="subcellular location">
    <subcellularLocation>
        <location evidence="1">Cell membrane</location>
        <topology evidence="1">Multi-pass membrane protein</topology>
    </subcellularLocation>
</comment>
<feature type="transmembrane region" description="Helical" evidence="7">
    <location>
        <begin position="661"/>
        <end position="686"/>
    </location>
</feature>
<feature type="transmembrane region" description="Helical" evidence="7">
    <location>
        <begin position="316"/>
        <end position="340"/>
    </location>
</feature>
<evidence type="ECO:0000259" key="9">
    <source>
        <dbReference type="Pfam" id="PF12704"/>
    </source>
</evidence>
<protein>
    <submittedName>
        <fullName evidence="10">ABC transporter permease</fullName>
    </submittedName>
</protein>
<dbReference type="AlphaFoldDB" id="A0A3S2ZA25"/>
<dbReference type="Pfam" id="PF02687">
    <property type="entry name" value="FtsX"/>
    <property type="match status" value="2"/>
</dbReference>
<feature type="transmembrane region" description="Helical" evidence="7">
    <location>
        <begin position="365"/>
        <end position="385"/>
    </location>
</feature>
<evidence type="ECO:0000256" key="6">
    <source>
        <dbReference type="ARBA" id="ARBA00023136"/>
    </source>
</evidence>
<dbReference type="PANTHER" id="PTHR30489:SF0">
    <property type="entry name" value="LIPOPROTEIN-RELEASING SYSTEM TRANSMEMBRANE PROTEIN LOLE"/>
    <property type="match status" value="1"/>
</dbReference>